<protein>
    <recommendedName>
        <fullName evidence="2">Bacteriocin</fullName>
    </recommendedName>
</protein>
<dbReference type="AlphaFoldDB" id="A0AB33L4I8"/>
<reference evidence="1" key="1">
    <citation type="submission" date="2024-08" db="EMBL/GenBank/DDBJ databases">
        <title>Whole genome sequence of Tenacibaculum sp. strain pbs-1 associated with black-spot shell disease in Akoya pearl oysters.</title>
        <authorList>
            <person name="Sakatoku A."/>
            <person name="Suzuki T."/>
            <person name="Hatano K."/>
            <person name="Seki M."/>
            <person name="Tanaka D."/>
            <person name="Nakamura S."/>
            <person name="Suzuki N."/>
            <person name="Isshiki T."/>
        </authorList>
    </citation>
    <scope>NUCLEOTIDE SEQUENCE</scope>
    <source>
        <strain evidence="1">Pbs-1</strain>
    </source>
</reference>
<evidence type="ECO:0000313" key="1">
    <source>
        <dbReference type="EMBL" id="BFP68092.1"/>
    </source>
</evidence>
<dbReference type="EMBL" id="AP035888">
    <property type="protein sequence ID" value="BFP68092.1"/>
    <property type="molecule type" value="Genomic_DNA"/>
</dbReference>
<proteinExistence type="predicted"/>
<sequence length="55" mass="6032">MLKEISKLGSTLNKTEQKLINGGTGRPLPCSSAPTYYNGYCYLCGEQYEIGSSYC</sequence>
<accession>A0AB33L4I8</accession>
<name>A0AB33L4I8_9FLAO</name>
<organism evidence="1">
    <name type="scientific">Tenacibaculum sp. Pbs-1</name>
    <dbReference type="NCBI Taxonomy" id="3238748"/>
    <lineage>
        <taxon>Bacteria</taxon>
        <taxon>Pseudomonadati</taxon>
        <taxon>Bacteroidota</taxon>
        <taxon>Flavobacteriia</taxon>
        <taxon>Flavobacteriales</taxon>
        <taxon>Flavobacteriaceae</taxon>
        <taxon>Tenacibaculum</taxon>
    </lineage>
</organism>
<gene>
    <name evidence="1" type="ORF">Pbs1_14350</name>
</gene>
<evidence type="ECO:0008006" key="2">
    <source>
        <dbReference type="Google" id="ProtNLM"/>
    </source>
</evidence>